<evidence type="ECO:0008006" key="3">
    <source>
        <dbReference type="Google" id="ProtNLM"/>
    </source>
</evidence>
<gene>
    <name evidence="1" type="ORF">B0T16DRAFT_319716</name>
</gene>
<dbReference type="PANTHER" id="PTHR33875:SF2">
    <property type="entry name" value="ACR183CP"/>
    <property type="match status" value="1"/>
</dbReference>
<dbReference type="EMBL" id="JAULSV010000001">
    <property type="protein sequence ID" value="KAK0655667.1"/>
    <property type="molecule type" value="Genomic_DNA"/>
</dbReference>
<dbReference type="PANTHER" id="PTHR33875">
    <property type="entry name" value="OS09G0542200 PROTEIN"/>
    <property type="match status" value="1"/>
</dbReference>
<name>A0AA39YN77_9PEZI</name>
<sequence>MALPPKFTAHRLLFSSPSANSGSVSPHTLEFYVDYVCPFSAKLFNTLYTSIIPHLQSNPPSAPLQLILRQQVQPWHPSSTLTHEAALAVLHLTASSPEKFYTFSAALFKSQKSFFDVNVVNETRNATYRRLAKLAAESVGVDEEAVYGLLAVPDKPAEDGSLNVGNAVTNELKVLVKMARLVGVHVSPTVIFDGVVANEISSSWTTEQWVEWIGKNVV</sequence>
<dbReference type="InterPro" id="IPR036249">
    <property type="entry name" value="Thioredoxin-like_sf"/>
</dbReference>
<reference evidence="1" key="1">
    <citation type="submission" date="2023-06" db="EMBL/GenBank/DDBJ databases">
        <title>Genome-scale phylogeny and comparative genomics of the fungal order Sordariales.</title>
        <authorList>
            <consortium name="Lawrence Berkeley National Laboratory"/>
            <person name="Hensen N."/>
            <person name="Bonometti L."/>
            <person name="Westerberg I."/>
            <person name="Brannstrom I.O."/>
            <person name="Guillou S."/>
            <person name="Cros-Aarteil S."/>
            <person name="Calhoun S."/>
            <person name="Haridas S."/>
            <person name="Kuo A."/>
            <person name="Mondo S."/>
            <person name="Pangilinan J."/>
            <person name="Riley R."/>
            <person name="Labutti K."/>
            <person name="Andreopoulos B."/>
            <person name="Lipzen A."/>
            <person name="Chen C."/>
            <person name="Yanf M."/>
            <person name="Daum C."/>
            <person name="Ng V."/>
            <person name="Clum A."/>
            <person name="Steindorff A."/>
            <person name="Ohm R."/>
            <person name="Martin F."/>
            <person name="Silar P."/>
            <person name="Natvig D."/>
            <person name="Lalanne C."/>
            <person name="Gautier V."/>
            <person name="Ament-Velasquez S.L."/>
            <person name="Kruys A."/>
            <person name="Hutchinson M.I."/>
            <person name="Powell A.J."/>
            <person name="Barry K."/>
            <person name="Miller A.N."/>
            <person name="Grigoriev I.V."/>
            <person name="Debuchy R."/>
            <person name="Gladieux P."/>
            <person name="Thoren M.H."/>
            <person name="Johannesson H."/>
        </authorList>
    </citation>
    <scope>NUCLEOTIDE SEQUENCE</scope>
    <source>
        <strain evidence="1">SMH2532-1</strain>
    </source>
</reference>
<dbReference type="SUPFAM" id="SSF52833">
    <property type="entry name" value="Thioredoxin-like"/>
    <property type="match status" value="1"/>
</dbReference>
<keyword evidence="2" id="KW-1185">Reference proteome</keyword>
<organism evidence="1 2">
    <name type="scientific">Cercophora newfieldiana</name>
    <dbReference type="NCBI Taxonomy" id="92897"/>
    <lineage>
        <taxon>Eukaryota</taxon>
        <taxon>Fungi</taxon>
        <taxon>Dikarya</taxon>
        <taxon>Ascomycota</taxon>
        <taxon>Pezizomycotina</taxon>
        <taxon>Sordariomycetes</taxon>
        <taxon>Sordariomycetidae</taxon>
        <taxon>Sordariales</taxon>
        <taxon>Lasiosphaeriaceae</taxon>
        <taxon>Cercophora</taxon>
    </lineage>
</organism>
<accession>A0AA39YN77</accession>
<dbReference type="AlphaFoldDB" id="A0AA39YN77"/>
<proteinExistence type="predicted"/>
<protein>
    <recommendedName>
        <fullName evidence="3">Thioredoxin-like fold domain-containing protein</fullName>
    </recommendedName>
</protein>
<evidence type="ECO:0000313" key="2">
    <source>
        <dbReference type="Proteomes" id="UP001174936"/>
    </source>
</evidence>
<dbReference type="Proteomes" id="UP001174936">
    <property type="component" value="Unassembled WGS sequence"/>
</dbReference>
<dbReference type="Gene3D" id="3.40.30.10">
    <property type="entry name" value="Glutaredoxin"/>
    <property type="match status" value="1"/>
</dbReference>
<evidence type="ECO:0000313" key="1">
    <source>
        <dbReference type="EMBL" id="KAK0655667.1"/>
    </source>
</evidence>
<comment type="caution">
    <text evidence="1">The sequence shown here is derived from an EMBL/GenBank/DDBJ whole genome shotgun (WGS) entry which is preliminary data.</text>
</comment>